<accession>A0ABN1MF02</accession>
<proteinExistence type="inferred from homology"/>
<evidence type="ECO:0008006" key="5">
    <source>
        <dbReference type="Google" id="ProtNLM"/>
    </source>
</evidence>
<dbReference type="InterPro" id="IPR006660">
    <property type="entry name" value="Arsenate_reductase-like"/>
</dbReference>
<evidence type="ECO:0000313" key="4">
    <source>
        <dbReference type="Proteomes" id="UP001500507"/>
    </source>
</evidence>
<keyword evidence="4" id="KW-1185">Reference proteome</keyword>
<dbReference type="Gene3D" id="3.40.30.10">
    <property type="entry name" value="Glutaredoxin"/>
    <property type="match status" value="1"/>
</dbReference>
<sequence length="135" mass="15040">MGIIAKDDNQITLIYNPETSLGKQVRAYAASSKAVLQVVDLSNQTLADSEWAEISSLLGKPLRDIISQDHPIFREAYGNKEIQLTDDHDAIKLLNKHPEIVVYPILIRGDQTIQAKTYADVLKLIESDSADIRIP</sequence>
<gene>
    <name evidence="3" type="ORF">GCM10009117_08430</name>
</gene>
<evidence type="ECO:0000313" key="3">
    <source>
        <dbReference type="EMBL" id="GAA0871697.1"/>
    </source>
</evidence>
<evidence type="ECO:0000256" key="2">
    <source>
        <dbReference type="PROSITE-ProRule" id="PRU01282"/>
    </source>
</evidence>
<protein>
    <recommendedName>
        <fullName evidence="5">Arsenate reductase</fullName>
    </recommendedName>
</protein>
<evidence type="ECO:0000256" key="1">
    <source>
        <dbReference type="ARBA" id="ARBA00007198"/>
    </source>
</evidence>
<reference evidence="3 4" key="1">
    <citation type="journal article" date="2019" name="Int. J. Syst. Evol. Microbiol.">
        <title>The Global Catalogue of Microorganisms (GCM) 10K type strain sequencing project: providing services to taxonomists for standard genome sequencing and annotation.</title>
        <authorList>
            <consortium name="The Broad Institute Genomics Platform"/>
            <consortium name="The Broad Institute Genome Sequencing Center for Infectious Disease"/>
            <person name="Wu L."/>
            <person name="Ma J."/>
        </authorList>
    </citation>
    <scope>NUCLEOTIDE SEQUENCE [LARGE SCALE GENOMIC DNA]</scope>
    <source>
        <strain evidence="3 4">JCM 16082</strain>
    </source>
</reference>
<dbReference type="InterPro" id="IPR036249">
    <property type="entry name" value="Thioredoxin-like_sf"/>
</dbReference>
<dbReference type="Proteomes" id="UP001500507">
    <property type="component" value="Unassembled WGS sequence"/>
</dbReference>
<organism evidence="3 4">
    <name type="scientific">Gangjinia marincola</name>
    <dbReference type="NCBI Taxonomy" id="578463"/>
    <lineage>
        <taxon>Bacteria</taxon>
        <taxon>Pseudomonadati</taxon>
        <taxon>Bacteroidota</taxon>
        <taxon>Flavobacteriia</taxon>
        <taxon>Flavobacteriales</taxon>
        <taxon>Flavobacteriaceae</taxon>
        <taxon>Gangjinia</taxon>
    </lineage>
</organism>
<dbReference type="SUPFAM" id="SSF52833">
    <property type="entry name" value="Thioredoxin-like"/>
    <property type="match status" value="1"/>
</dbReference>
<comment type="similarity">
    <text evidence="1 2">Belongs to the ArsC family.</text>
</comment>
<name>A0ABN1MF02_9FLAO</name>
<dbReference type="EMBL" id="BAAAFG010000005">
    <property type="protein sequence ID" value="GAA0871697.1"/>
    <property type="molecule type" value="Genomic_DNA"/>
</dbReference>
<comment type="caution">
    <text evidence="3">The sequence shown here is derived from an EMBL/GenBank/DDBJ whole genome shotgun (WGS) entry which is preliminary data.</text>
</comment>
<dbReference type="PROSITE" id="PS51353">
    <property type="entry name" value="ARSC"/>
    <property type="match status" value="1"/>
</dbReference>
<dbReference type="RefSeq" id="WP_343764312.1">
    <property type="nucleotide sequence ID" value="NZ_BAAAFG010000005.1"/>
</dbReference>